<dbReference type="InterPro" id="IPR036571">
    <property type="entry name" value="MECDP_synthase_sf"/>
</dbReference>
<evidence type="ECO:0000256" key="10">
    <source>
        <dbReference type="ARBA" id="ARBA00023268"/>
    </source>
</evidence>
<evidence type="ECO:0000313" key="12">
    <source>
        <dbReference type="EMBL" id="CAB4532031.1"/>
    </source>
</evidence>
<dbReference type="GO" id="GO:0046872">
    <property type="term" value="F:metal ion binding"/>
    <property type="evidence" value="ECO:0007669"/>
    <property type="project" value="UniProtKB-KW"/>
</dbReference>
<sequence length="371" mass="37748">MPTVGIVIVAAGSGVRLGRGIPKAFVDIDGTNMLARAIDVVRGVSPTALVIAGPPAHLDAVRAIVNNAGVTATVVAGGETRTDSVRRAMAVMPGVDVVLIHDVARFGAPIDVFDRVIASVVKTNDAAVPVLPVADTIVVADEGIVTENTERARLYRVQTPQGFPGAGYAAAIADTIGDFTDDASIWRGTGGTVRTVAGDELSHKITVEADLASLAGSIRVGLGTDTHAFGDSEPLWLGCLEWPGEAGLSGHSDGDAVAHALCDALLSGAGLGDIGTVFGTDDPRYSGARGDVFLRGVLDKLAEIGLAPRSASVQIVGNRPKIGPRRVEIEHTLTGILGAPVSVSATTTDGLGFTGEGKGITAIAIAHVAAR</sequence>
<gene>
    <name evidence="12" type="ORF">UFOPK1413_00181</name>
</gene>
<keyword evidence="8" id="KW-0414">Isoprene biosynthesis</keyword>
<keyword evidence="9" id="KW-0456">Lyase</keyword>
<dbReference type="Pfam" id="PF01128">
    <property type="entry name" value="IspD"/>
    <property type="match status" value="1"/>
</dbReference>
<evidence type="ECO:0000256" key="4">
    <source>
        <dbReference type="ARBA" id="ARBA00012579"/>
    </source>
</evidence>
<dbReference type="GO" id="GO:0008685">
    <property type="term" value="F:2-C-methyl-D-erythritol 2,4-cyclodiphosphate synthase activity"/>
    <property type="evidence" value="ECO:0007669"/>
    <property type="project" value="UniProtKB-EC"/>
</dbReference>
<organism evidence="12">
    <name type="scientific">freshwater metagenome</name>
    <dbReference type="NCBI Taxonomy" id="449393"/>
    <lineage>
        <taxon>unclassified sequences</taxon>
        <taxon>metagenomes</taxon>
        <taxon>ecological metagenomes</taxon>
    </lineage>
</organism>
<dbReference type="GO" id="GO:0016114">
    <property type="term" value="P:terpenoid biosynthetic process"/>
    <property type="evidence" value="ECO:0007669"/>
    <property type="project" value="InterPro"/>
</dbReference>
<dbReference type="InterPro" id="IPR029044">
    <property type="entry name" value="Nucleotide-diphossugar_trans"/>
</dbReference>
<dbReference type="Pfam" id="PF02542">
    <property type="entry name" value="YgbB"/>
    <property type="match status" value="1"/>
</dbReference>
<evidence type="ECO:0000256" key="9">
    <source>
        <dbReference type="ARBA" id="ARBA00023239"/>
    </source>
</evidence>
<dbReference type="InterPro" id="IPR018294">
    <property type="entry name" value="ISPD_synthase_CS"/>
</dbReference>
<dbReference type="PROSITE" id="PS01295">
    <property type="entry name" value="ISPD"/>
    <property type="match status" value="1"/>
</dbReference>
<dbReference type="Gene3D" id="3.90.550.10">
    <property type="entry name" value="Spore Coat Polysaccharide Biosynthesis Protein SpsA, Chain A"/>
    <property type="match status" value="1"/>
</dbReference>
<dbReference type="SUPFAM" id="SSF53448">
    <property type="entry name" value="Nucleotide-diphospho-sugar transferases"/>
    <property type="match status" value="1"/>
</dbReference>
<dbReference type="AlphaFoldDB" id="A0A6J6AZ45"/>
<evidence type="ECO:0000256" key="5">
    <source>
        <dbReference type="ARBA" id="ARBA00022679"/>
    </source>
</evidence>
<dbReference type="UniPathway" id="UPA00056">
    <property type="reaction ID" value="UER00095"/>
</dbReference>
<evidence type="ECO:0000256" key="8">
    <source>
        <dbReference type="ARBA" id="ARBA00023229"/>
    </source>
</evidence>
<evidence type="ECO:0000259" key="11">
    <source>
        <dbReference type="Pfam" id="PF02542"/>
    </source>
</evidence>
<evidence type="ECO:0000256" key="1">
    <source>
        <dbReference type="ARBA" id="ARBA00000200"/>
    </source>
</evidence>
<accession>A0A6J6AZ45</accession>
<feature type="domain" description="2-C-methyl-D-erythritol 2,4-cyclodiphosphate synthase" evidence="11">
    <location>
        <begin position="218"/>
        <end position="368"/>
    </location>
</feature>
<dbReference type="InterPro" id="IPR034683">
    <property type="entry name" value="IspD/TarI"/>
</dbReference>
<evidence type="ECO:0000256" key="6">
    <source>
        <dbReference type="ARBA" id="ARBA00022695"/>
    </source>
</evidence>
<dbReference type="CDD" id="cd00554">
    <property type="entry name" value="MECDP_synthase"/>
    <property type="match status" value="1"/>
</dbReference>
<dbReference type="HAMAP" id="MF_00107">
    <property type="entry name" value="IspF"/>
    <property type="match status" value="1"/>
</dbReference>
<comment type="cofactor">
    <cofactor evidence="2">
        <name>a divalent metal cation</name>
        <dbReference type="ChEBI" id="CHEBI:60240"/>
    </cofactor>
</comment>
<dbReference type="InterPro" id="IPR020555">
    <property type="entry name" value="MECDP_synthase_CS"/>
</dbReference>
<evidence type="ECO:0000256" key="3">
    <source>
        <dbReference type="ARBA" id="ARBA00004709"/>
    </source>
</evidence>
<comment type="pathway">
    <text evidence="3">Isoprenoid biosynthesis; isopentenyl diphosphate biosynthesis via DXP pathway; isopentenyl diphosphate from 1-deoxy-D-xylulose 5-phosphate: step 4/6.</text>
</comment>
<dbReference type="FunFam" id="3.30.1330.50:FF:000003">
    <property type="entry name" value="2-C-methyl-D-erythritol 2,4-cyclodiphosphate synthase"/>
    <property type="match status" value="1"/>
</dbReference>
<proteinExistence type="inferred from homology"/>
<dbReference type="GO" id="GO:0019288">
    <property type="term" value="P:isopentenyl diphosphate biosynthetic process, methylerythritol 4-phosphate pathway"/>
    <property type="evidence" value="ECO:0007669"/>
    <property type="project" value="UniProtKB-UniPathway"/>
</dbReference>
<evidence type="ECO:0000256" key="7">
    <source>
        <dbReference type="ARBA" id="ARBA00022723"/>
    </source>
</evidence>
<keyword evidence="10" id="KW-0511">Multifunctional enzyme</keyword>
<dbReference type="Gene3D" id="3.30.1330.50">
    <property type="entry name" value="2-C-methyl-D-erythritol 2,4-cyclodiphosphate synthase"/>
    <property type="match status" value="1"/>
</dbReference>
<dbReference type="PANTHER" id="PTHR43181:SF1">
    <property type="entry name" value="2-C-METHYL-D-ERYTHRITOL 2,4-CYCLODIPHOSPHATE SYNTHASE, CHLOROPLASTIC"/>
    <property type="match status" value="1"/>
</dbReference>
<keyword evidence="6" id="KW-0548">Nucleotidyltransferase</keyword>
<dbReference type="NCBIfam" id="TIGR00151">
    <property type="entry name" value="ispF"/>
    <property type="match status" value="1"/>
</dbReference>
<keyword evidence="7" id="KW-0479">Metal-binding</keyword>
<dbReference type="PANTHER" id="PTHR43181">
    <property type="entry name" value="2-C-METHYL-D-ERYTHRITOL 2,4-CYCLODIPHOSPHATE SYNTHASE, CHLOROPLASTIC"/>
    <property type="match status" value="1"/>
</dbReference>
<dbReference type="GO" id="GO:0070567">
    <property type="term" value="F:cytidylyltransferase activity"/>
    <property type="evidence" value="ECO:0007669"/>
    <property type="project" value="InterPro"/>
</dbReference>
<dbReference type="EMBL" id="CAEZSG010000014">
    <property type="protein sequence ID" value="CAB4532031.1"/>
    <property type="molecule type" value="Genomic_DNA"/>
</dbReference>
<comment type="catalytic activity">
    <reaction evidence="1">
        <text>4-CDP-2-C-methyl-D-erythritol 2-phosphate = 2-C-methyl-D-erythritol 2,4-cyclic diphosphate + CMP</text>
        <dbReference type="Rhea" id="RHEA:23864"/>
        <dbReference type="ChEBI" id="CHEBI:57919"/>
        <dbReference type="ChEBI" id="CHEBI:58483"/>
        <dbReference type="ChEBI" id="CHEBI:60377"/>
        <dbReference type="EC" id="4.6.1.12"/>
    </reaction>
</comment>
<reference evidence="12" key="1">
    <citation type="submission" date="2020-05" db="EMBL/GenBank/DDBJ databases">
        <authorList>
            <person name="Chiriac C."/>
            <person name="Salcher M."/>
            <person name="Ghai R."/>
            <person name="Kavagutti S V."/>
        </authorList>
    </citation>
    <scope>NUCLEOTIDE SEQUENCE</scope>
</reference>
<dbReference type="PROSITE" id="PS01350">
    <property type="entry name" value="ISPF"/>
    <property type="match status" value="1"/>
</dbReference>
<dbReference type="SUPFAM" id="SSF69765">
    <property type="entry name" value="IpsF-like"/>
    <property type="match status" value="1"/>
</dbReference>
<protein>
    <recommendedName>
        <fullName evidence="4">2-C-methyl-D-erythritol 2,4-cyclodiphosphate synthase</fullName>
        <ecNumber evidence="4">4.6.1.12</ecNumber>
    </recommendedName>
</protein>
<name>A0A6J6AZ45_9ZZZZ</name>
<dbReference type="InterPro" id="IPR003526">
    <property type="entry name" value="MECDP_synthase"/>
</dbReference>
<evidence type="ECO:0000256" key="2">
    <source>
        <dbReference type="ARBA" id="ARBA00001968"/>
    </source>
</evidence>
<keyword evidence="5" id="KW-0808">Transferase</keyword>
<dbReference type="EC" id="4.6.1.12" evidence="4"/>